<reference evidence="5" key="1">
    <citation type="submission" date="2013-04" db="EMBL/GenBank/DDBJ databases">
        <authorList>
            <person name="Qu J."/>
            <person name="Murali S.C."/>
            <person name="Bandaranaike D."/>
            <person name="Bellair M."/>
            <person name="Blankenburg K."/>
            <person name="Chao H."/>
            <person name="Dinh H."/>
            <person name="Doddapaneni H."/>
            <person name="Downs B."/>
            <person name="Dugan-Rocha S."/>
            <person name="Elkadiri S."/>
            <person name="Gnanaolivu R.D."/>
            <person name="Hernandez B."/>
            <person name="Javaid M."/>
            <person name="Jayaseelan J.C."/>
            <person name="Lee S."/>
            <person name="Li M."/>
            <person name="Ming W."/>
            <person name="Munidasa M."/>
            <person name="Muniz J."/>
            <person name="Nguyen L."/>
            <person name="Ongeri F."/>
            <person name="Osuji N."/>
            <person name="Pu L.-L."/>
            <person name="Puazo M."/>
            <person name="Qu C."/>
            <person name="Quiroz J."/>
            <person name="Raj R."/>
            <person name="Weissenberger G."/>
            <person name="Xin Y."/>
            <person name="Zou X."/>
            <person name="Han Y."/>
            <person name="Richards S."/>
            <person name="Worley K."/>
            <person name="Muzny D."/>
            <person name="Gibbs R."/>
        </authorList>
    </citation>
    <scope>NUCLEOTIDE SEQUENCE</scope>
    <source>
        <strain evidence="5">Sampled in the wild</strain>
    </source>
</reference>
<dbReference type="PANTHER" id="PTHR33967">
    <property type="entry name" value="RAGULATOR COMPLEX PROTEIN LAMTOR4"/>
    <property type="match status" value="1"/>
</dbReference>
<organism evidence="5 6">
    <name type="scientific">Ladona fulva</name>
    <name type="common">Scarce chaser dragonfly</name>
    <name type="synonym">Libellula fulva</name>
    <dbReference type="NCBI Taxonomy" id="123851"/>
    <lineage>
        <taxon>Eukaryota</taxon>
        <taxon>Metazoa</taxon>
        <taxon>Ecdysozoa</taxon>
        <taxon>Arthropoda</taxon>
        <taxon>Hexapoda</taxon>
        <taxon>Insecta</taxon>
        <taxon>Pterygota</taxon>
        <taxon>Palaeoptera</taxon>
        <taxon>Odonata</taxon>
        <taxon>Epiprocta</taxon>
        <taxon>Anisoptera</taxon>
        <taxon>Libelluloidea</taxon>
        <taxon>Libellulidae</taxon>
        <taxon>Ladona</taxon>
    </lineage>
</organism>
<gene>
    <name evidence="5" type="ORF">J437_LFUL016180</name>
</gene>
<dbReference type="OrthoDB" id="275011at2759"/>
<evidence type="ECO:0000256" key="4">
    <source>
        <dbReference type="ARBA" id="ARBA00032690"/>
    </source>
</evidence>
<dbReference type="GO" id="GO:0005764">
    <property type="term" value="C:lysosome"/>
    <property type="evidence" value="ECO:0007669"/>
    <property type="project" value="UniProtKB-SubCell"/>
</dbReference>
<dbReference type="PANTHER" id="PTHR33967:SF1">
    <property type="entry name" value="RAGULATOR COMPLEX PROTEIN LAMTOR4"/>
    <property type="match status" value="1"/>
</dbReference>
<dbReference type="AlphaFoldDB" id="A0A8K0KQD7"/>
<dbReference type="Proteomes" id="UP000792457">
    <property type="component" value="Unassembled WGS sequence"/>
</dbReference>
<accession>A0A8K0KQD7</accession>
<comment type="subcellular location">
    <subcellularLocation>
        <location evidence="1">Lysosome</location>
    </subcellularLocation>
</comment>
<evidence type="ECO:0000313" key="5">
    <source>
        <dbReference type="EMBL" id="KAG8238514.1"/>
    </source>
</evidence>
<protein>
    <recommendedName>
        <fullName evidence="4">Late endosomal/lysosomal adaptor and MAPK and MTOR activator 4</fullName>
    </recommendedName>
</protein>
<reference evidence="5" key="2">
    <citation type="submission" date="2017-10" db="EMBL/GenBank/DDBJ databases">
        <title>Ladona fulva Genome sequencing and assembly.</title>
        <authorList>
            <person name="Murali S."/>
            <person name="Richards S."/>
            <person name="Bandaranaike D."/>
            <person name="Bellair M."/>
            <person name="Blankenburg K."/>
            <person name="Chao H."/>
            <person name="Dinh H."/>
            <person name="Doddapaneni H."/>
            <person name="Dugan-Rocha S."/>
            <person name="Elkadiri S."/>
            <person name="Gnanaolivu R."/>
            <person name="Hernandez B."/>
            <person name="Skinner E."/>
            <person name="Javaid M."/>
            <person name="Lee S."/>
            <person name="Li M."/>
            <person name="Ming W."/>
            <person name="Munidasa M."/>
            <person name="Muniz J."/>
            <person name="Nguyen L."/>
            <person name="Hughes D."/>
            <person name="Osuji N."/>
            <person name="Pu L.-L."/>
            <person name="Puazo M."/>
            <person name="Qu C."/>
            <person name="Quiroz J."/>
            <person name="Raj R."/>
            <person name="Weissenberger G."/>
            <person name="Xin Y."/>
            <person name="Zou X."/>
            <person name="Han Y."/>
            <person name="Worley K."/>
            <person name="Muzny D."/>
            <person name="Gibbs R."/>
        </authorList>
    </citation>
    <scope>NUCLEOTIDE SEQUENCE</scope>
    <source>
        <strain evidence="5">Sampled in the wild</strain>
    </source>
</reference>
<keyword evidence="6" id="KW-1185">Reference proteome</keyword>
<dbReference type="GO" id="GO:0032008">
    <property type="term" value="P:positive regulation of TOR signaling"/>
    <property type="evidence" value="ECO:0007669"/>
    <property type="project" value="InterPro"/>
</dbReference>
<sequence length="100" mass="11160">MLSLERIPDQVGYLVLNDDGAVVASGGELENDEHMANIITGLVTITDKIDTVAFPPEESFKKISVNFESYSYVVCLSNKKIHVVKRRIMQEDTNENQEAS</sequence>
<name>A0A8K0KQD7_LADFU</name>
<dbReference type="GO" id="GO:0071230">
    <property type="term" value="P:cellular response to amino acid stimulus"/>
    <property type="evidence" value="ECO:0007669"/>
    <property type="project" value="InterPro"/>
</dbReference>
<dbReference type="SUPFAM" id="SSF103196">
    <property type="entry name" value="Roadblock/LC7 domain"/>
    <property type="match status" value="1"/>
</dbReference>
<comment type="similarity">
    <text evidence="2">Belongs to the LAMTOR4 family.</text>
</comment>
<evidence type="ECO:0000256" key="2">
    <source>
        <dbReference type="ARBA" id="ARBA00010627"/>
    </source>
</evidence>
<dbReference type="InterPro" id="IPR034601">
    <property type="entry name" value="LAMTOR4"/>
</dbReference>
<evidence type="ECO:0000256" key="3">
    <source>
        <dbReference type="ARBA" id="ARBA00023228"/>
    </source>
</evidence>
<keyword evidence="3" id="KW-0458">Lysosome</keyword>
<dbReference type="GO" id="GO:0005085">
    <property type="term" value="F:guanyl-nucleotide exchange factor activity"/>
    <property type="evidence" value="ECO:0007669"/>
    <property type="project" value="TreeGrafter"/>
</dbReference>
<evidence type="ECO:0000256" key="1">
    <source>
        <dbReference type="ARBA" id="ARBA00004371"/>
    </source>
</evidence>
<dbReference type="GO" id="GO:0071986">
    <property type="term" value="C:Ragulator complex"/>
    <property type="evidence" value="ECO:0007669"/>
    <property type="project" value="InterPro"/>
</dbReference>
<dbReference type="EMBL" id="KZ309362">
    <property type="protein sequence ID" value="KAG8238514.1"/>
    <property type="molecule type" value="Genomic_DNA"/>
</dbReference>
<evidence type="ECO:0000313" key="6">
    <source>
        <dbReference type="Proteomes" id="UP000792457"/>
    </source>
</evidence>
<proteinExistence type="inferred from homology"/>
<comment type="caution">
    <text evidence="5">The sequence shown here is derived from an EMBL/GenBank/DDBJ whole genome shotgun (WGS) entry which is preliminary data.</text>
</comment>